<keyword evidence="6" id="KW-0961">Cell wall biogenesis/degradation</keyword>
<accession>A0A2H0V9J9</accession>
<dbReference type="GO" id="GO:0009252">
    <property type="term" value="P:peptidoglycan biosynthetic process"/>
    <property type="evidence" value="ECO:0007669"/>
    <property type="project" value="UniProtKB-KW"/>
</dbReference>
<dbReference type="Proteomes" id="UP000229972">
    <property type="component" value="Unassembled WGS sequence"/>
</dbReference>
<sequence length="330" mass="38299">MELFYFSDSKQLDDFIKASVLQGGAEFLQSWEWGDILAKDGQEILRLGVRSKAKQKILAAATLVKKSSAGVSYYYAARGPIIAKDLNRELYQEVINFLFSEIKKINPSLLFLRIEPRESLEAGTHFKIKKSLDLNPRQTLFLDLTKSVEELRAEMQSKTRYNLRLAEKKGVTVREGSLDDFPQFWRLMNLTGERDNFRLHQAKHYHNLLQTDPAVIKLFLAEHQGRIIAAGIFSFWGDKAVYMHGASDNEFRNTMATYLLQWTAIITAQKLGLKYYDWHGIDAKKWPGVTRFKLGFGGYPVEYTGTWDVVFRPVFYMFYGILRRLRRLIR</sequence>
<keyword evidence="5" id="KW-0012">Acyltransferase</keyword>
<evidence type="ECO:0000256" key="3">
    <source>
        <dbReference type="ARBA" id="ARBA00022960"/>
    </source>
</evidence>
<keyword evidence="4" id="KW-0573">Peptidoglycan synthesis</keyword>
<dbReference type="InterPro" id="IPR016181">
    <property type="entry name" value="Acyl_CoA_acyltransferase"/>
</dbReference>
<dbReference type="EMBL" id="PFAL01000008">
    <property type="protein sequence ID" value="PIR95768.1"/>
    <property type="molecule type" value="Genomic_DNA"/>
</dbReference>
<gene>
    <name evidence="8" type="ORF">COT93_00540</name>
</gene>
<evidence type="ECO:0000256" key="5">
    <source>
        <dbReference type="ARBA" id="ARBA00023315"/>
    </source>
</evidence>
<keyword evidence="3" id="KW-0133">Cell shape</keyword>
<dbReference type="GO" id="GO:0016755">
    <property type="term" value="F:aminoacyltransferase activity"/>
    <property type="evidence" value="ECO:0007669"/>
    <property type="project" value="InterPro"/>
</dbReference>
<evidence type="ECO:0000256" key="2">
    <source>
        <dbReference type="ARBA" id="ARBA00022679"/>
    </source>
</evidence>
<dbReference type="GO" id="GO:0016747">
    <property type="term" value="F:acyltransferase activity, transferring groups other than amino-acyl groups"/>
    <property type="evidence" value="ECO:0007669"/>
    <property type="project" value="InterPro"/>
</dbReference>
<dbReference type="InterPro" id="IPR003447">
    <property type="entry name" value="FEMABX"/>
</dbReference>
<comment type="caution">
    <text evidence="8">The sequence shown here is derived from an EMBL/GenBank/DDBJ whole genome shotgun (WGS) entry which is preliminary data.</text>
</comment>
<evidence type="ECO:0000313" key="9">
    <source>
        <dbReference type="Proteomes" id="UP000229972"/>
    </source>
</evidence>
<comment type="similarity">
    <text evidence="1">Belongs to the FemABX family.</text>
</comment>
<dbReference type="Pfam" id="PF02388">
    <property type="entry name" value="FemAB"/>
    <property type="match status" value="3"/>
</dbReference>
<proteinExistence type="inferred from homology"/>
<name>A0A2H0V9J9_9BACT</name>
<dbReference type="SUPFAM" id="SSF55729">
    <property type="entry name" value="Acyl-CoA N-acyltransferases (Nat)"/>
    <property type="match status" value="2"/>
</dbReference>
<reference evidence="9" key="1">
    <citation type="submission" date="2017-09" db="EMBL/GenBank/DDBJ databases">
        <title>Depth-based differentiation of microbial function through sediment-hosted aquifers and enrichment of novel symbionts in the deep terrestrial subsurface.</title>
        <authorList>
            <person name="Probst A.J."/>
            <person name="Ladd B."/>
            <person name="Jarett J.K."/>
            <person name="Geller-Mcgrath D.E."/>
            <person name="Sieber C.M.K."/>
            <person name="Emerson J.B."/>
            <person name="Anantharaman K."/>
            <person name="Thomas B.C."/>
            <person name="Malmstrom R."/>
            <person name="Stieglmeier M."/>
            <person name="Klingl A."/>
            <person name="Woyke T."/>
            <person name="Ryan C.M."/>
            <person name="Banfield J.F."/>
        </authorList>
    </citation>
    <scope>NUCLEOTIDE SEQUENCE [LARGE SCALE GENOMIC DNA]</scope>
</reference>
<dbReference type="InterPro" id="IPR000182">
    <property type="entry name" value="GNAT_dom"/>
</dbReference>
<dbReference type="AlphaFoldDB" id="A0A2H0V9J9"/>
<evidence type="ECO:0000313" key="8">
    <source>
        <dbReference type="EMBL" id="PIR95768.1"/>
    </source>
</evidence>
<dbReference type="GO" id="GO:0071555">
    <property type="term" value="P:cell wall organization"/>
    <property type="evidence" value="ECO:0007669"/>
    <property type="project" value="UniProtKB-KW"/>
</dbReference>
<dbReference type="PROSITE" id="PS51186">
    <property type="entry name" value="GNAT"/>
    <property type="match status" value="1"/>
</dbReference>
<organism evidence="8 9">
    <name type="scientific">Candidatus Falkowbacteria bacterium CG10_big_fil_rev_8_21_14_0_10_37_18</name>
    <dbReference type="NCBI Taxonomy" id="1974562"/>
    <lineage>
        <taxon>Bacteria</taxon>
        <taxon>Candidatus Falkowiibacteriota</taxon>
    </lineage>
</organism>
<evidence type="ECO:0000256" key="6">
    <source>
        <dbReference type="ARBA" id="ARBA00023316"/>
    </source>
</evidence>
<dbReference type="GO" id="GO:0008360">
    <property type="term" value="P:regulation of cell shape"/>
    <property type="evidence" value="ECO:0007669"/>
    <property type="project" value="UniProtKB-KW"/>
</dbReference>
<evidence type="ECO:0000256" key="1">
    <source>
        <dbReference type="ARBA" id="ARBA00009943"/>
    </source>
</evidence>
<dbReference type="Gene3D" id="3.40.630.30">
    <property type="match status" value="2"/>
</dbReference>
<evidence type="ECO:0000256" key="4">
    <source>
        <dbReference type="ARBA" id="ARBA00022984"/>
    </source>
</evidence>
<dbReference type="PANTHER" id="PTHR36174:SF1">
    <property type="entry name" value="LIPID II:GLYCINE GLYCYLTRANSFERASE"/>
    <property type="match status" value="1"/>
</dbReference>
<dbReference type="PANTHER" id="PTHR36174">
    <property type="entry name" value="LIPID II:GLYCINE GLYCYLTRANSFERASE"/>
    <property type="match status" value="1"/>
</dbReference>
<keyword evidence="2" id="KW-0808">Transferase</keyword>
<evidence type="ECO:0000259" key="7">
    <source>
        <dbReference type="PROSITE" id="PS51186"/>
    </source>
</evidence>
<dbReference type="PROSITE" id="PS51191">
    <property type="entry name" value="FEMABX"/>
    <property type="match status" value="1"/>
</dbReference>
<protein>
    <recommendedName>
        <fullName evidence="7">N-acetyltransferase domain-containing protein</fullName>
    </recommendedName>
</protein>
<feature type="domain" description="N-acetyltransferase" evidence="7">
    <location>
        <begin position="171"/>
        <end position="322"/>
    </location>
</feature>
<dbReference type="InterPro" id="IPR050644">
    <property type="entry name" value="PG_Glycine_Bridge_Synth"/>
</dbReference>